<evidence type="ECO:0000313" key="2">
    <source>
        <dbReference type="Proteomes" id="UP001302321"/>
    </source>
</evidence>
<comment type="caution">
    <text evidence="1">The sequence shown here is derived from an EMBL/GenBank/DDBJ whole genome shotgun (WGS) entry which is preliminary data.</text>
</comment>
<reference evidence="1" key="1">
    <citation type="journal article" date="2023" name="Mol. Phylogenet. Evol.">
        <title>Genome-scale phylogeny and comparative genomics of the fungal order Sordariales.</title>
        <authorList>
            <person name="Hensen N."/>
            <person name="Bonometti L."/>
            <person name="Westerberg I."/>
            <person name="Brannstrom I.O."/>
            <person name="Guillou S."/>
            <person name="Cros-Aarteil S."/>
            <person name="Calhoun S."/>
            <person name="Haridas S."/>
            <person name="Kuo A."/>
            <person name="Mondo S."/>
            <person name="Pangilinan J."/>
            <person name="Riley R."/>
            <person name="LaButti K."/>
            <person name="Andreopoulos B."/>
            <person name="Lipzen A."/>
            <person name="Chen C."/>
            <person name="Yan M."/>
            <person name="Daum C."/>
            <person name="Ng V."/>
            <person name="Clum A."/>
            <person name="Steindorff A."/>
            <person name="Ohm R.A."/>
            <person name="Martin F."/>
            <person name="Silar P."/>
            <person name="Natvig D.O."/>
            <person name="Lalanne C."/>
            <person name="Gautier V."/>
            <person name="Ament-Velasquez S.L."/>
            <person name="Kruys A."/>
            <person name="Hutchinson M.I."/>
            <person name="Powell A.J."/>
            <person name="Barry K."/>
            <person name="Miller A.N."/>
            <person name="Grigoriev I.V."/>
            <person name="Debuchy R."/>
            <person name="Gladieux P."/>
            <person name="Hiltunen Thoren M."/>
            <person name="Johannesson H."/>
        </authorList>
    </citation>
    <scope>NUCLEOTIDE SEQUENCE</scope>
    <source>
        <strain evidence="1">CBS 892.96</strain>
    </source>
</reference>
<evidence type="ECO:0000313" key="1">
    <source>
        <dbReference type="EMBL" id="KAK4171470.1"/>
    </source>
</evidence>
<keyword evidence="2" id="KW-1185">Reference proteome</keyword>
<organism evidence="1 2">
    <name type="scientific">Triangularia setosa</name>
    <dbReference type="NCBI Taxonomy" id="2587417"/>
    <lineage>
        <taxon>Eukaryota</taxon>
        <taxon>Fungi</taxon>
        <taxon>Dikarya</taxon>
        <taxon>Ascomycota</taxon>
        <taxon>Pezizomycotina</taxon>
        <taxon>Sordariomycetes</taxon>
        <taxon>Sordariomycetidae</taxon>
        <taxon>Sordariales</taxon>
        <taxon>Podosporaceae</taxon>
        <taxon>Triangularia</taxon>
    </lineage>
</organism>
<dbReference type="EMBL" id="MU866558">
    <property type="protein sequence ID" value="KAK4171470.1"/>
    <property type="molecule type" value="Genomic_DNA"/>
</dbReference>
<dbReference type="Proteomes" id="UP001302321">
    <property type="component" value="Unassembled WGS sequence"/>
</dbReference>
<sequence length="144" mass="15725">MLTKYTEWSPSAVKEYITTIKDHVKAKGTFAYSFDVAVLKAPCTEVFTAFGAEDGFEEQVGRFVTAVKGDMPEGYKGADYGGEVKVDGEGGGNGEKSVRMVIGWVSKEAHVEAKGKPGAIQENIGELRTKRRGVDLFHVNFKEL</sequence>
<protein>
    <submittedName>
        <fullName evidence="1">Uncharacterized protein</fullName>
    </submittedName>
</protein>
<gene>
    <name evidence="1" type="ORF">QBC36DRAFT_339894</name>
</gene>
<proteinExistence type="predicted"/>
<accession>A0AAN6VY37</accession>
<dbReference type="AlphaFoldDB" id="A0AAN6VY37"/>
<reference evidence="1" key="2">
    <citation type="submission" date="2023-05" db="EMBL/GenBank/DDBJ databases">
        <authorList>
            <consortium name="Lawrence Berkeley National Laboratory"/>
            <person name="Steindorff A."/>
            <person name="Hensen N."/>
            <person name="Bonometti L."/>
            <person name="Westerberg I."/>
            <person name="Brannstrom I.O."/>
            <person name="Guillou S."/>
            <person name="Cros-Aarteil S."/>
            <person name="Calhoun S."/>
            <person name="Haridas S."/>
            <person name="Kuo A."/>
            <person name="Mondo S."/>
            <person name="Pangilinan J."/>
            <person name="Riley R."/>
            <person name="Labutti K."/>
            <person name="Andreopoulos B."/>
            <person name="Lipzen A."/>
            <person name="Chen C."/>
            <person name="Yanf M."/>
            <person name="Daum C."/>
            <person name="Ng V."/>
            <person name="Clum A."/>
            <person name="Ohm R."/>
            <person name="Martin F."/>
            <person name="Silar P."/>
            <person name="Natvig D."/>
            <person name="Lalanne C."/>
            <person name="Gautier V."/>
            <person name="Ament-Velasquez S.L."/>
            <person name="Kruys A."/>
            <person name="Hutchinson M.I."/>
            <person name="Powell A.J."/>
            <person name="Barry K."/>
            <person name="Miller A.N."/>
            <person name="Grigoriev I.V."/>
            <person name="Debuchy R."/>
            <person name="Gladieux P."/>
            <person name="Thoren M.H."/>
            <person name="Johannesson H."/>
        </authorList>
    </citation>
    <scope>NUCLEOTIDE SEQUENCE</scope>
    <source>
        <strain evidence="1">CBS 892.96</strain>
    </source>
</reference>
<name>A0AAN6VY37_9PEZI</name>